<dbReference type="EMBL" id="JAVRRD010000002">
    <property type="protein sequence ID" value="KAK5063071.1"/>
    <property type="molecule type" value="Genomic_DNA"/>
</dbReference>
<dbReference type="RefSeq" id="XP_064711343.1">
    <property type="nucleotide sequence ID" value="XM_064848719.1"/>
</dbReference>
<protein>
    <recommendedName>
        <fullName evidence="3">F-box domain-containing protein</fullName>
    </recommendedName>
</protein>
<keyword evidence="2" id="KW-1185">Reference proteome</keyword>
<dbReference type="GeneID" id="89973325"/>
<proteinExistence type="predicted"/>
<evidence type="ECO:0000313" key="2">
    <source>
        <dbReference type="Proteomes" id="UP001358417"/>
    </source>
</evidence>
<organism evidence="1 2">
    <name type="scientific">Exophiala bonariae</name>
    <dbReference type="NCBI Taxonomy" id="1690606"/>
    <lineage>
        <taxon>Eukaryota</taxon>
        <taxon>Fungi</taxon>
        <taxon>Dikarya</taxon>
        <taxon>Ascomycota</taxon>
        <taxon>Pezizomycotina</taxon>
        <taxon>Eurotiomycetes</taxon>
        <taxon>Chaetothyriomycetidae</taxon>
        <taxon>Chaetothyriales</taxon>
        <taxon>Herpotrichiellaceae</taxon>
        <taxon>Exophiala</taxon>
    </lineage>
</organism>
<comment type="caution">
    <text evidence="1">The sequence shown here is derived from an EMBL/GenBank/DDBJ whole genome shotgun (WGS) entry which is preliminary data.</text>
</comment>
<evidence type="ECO:0008006" key="3">
    <source>
        <dbReference type="Google" id="ProtNLM"/>
    </source>
</evidence>
<evidence type="ECO:0000313" key="1">
    <source>
        <dbReference type="EMBL" id="KAK5063071.1"/>
    </source>
</evidence>
<name>A0AAV9NNU6_9EURO</name>
<gene>
    <name evidence="1" type="ORF">LTR84_005147</name>
</gene>
<accession>A0AAV9NNU6</accession>
<sequence>MINITPPESVKLDDQPETQIKASLLTIPQEIRDRIYEAVREDIASQDPPKLSQRPSTGFEGLRQVNRQLYHEVPRVLGTPIVPQKAVQAFLNRPISSHSAWDNFRALYIEVPHNSDAETFQRLGYALKQVSYELHDLRIYGVGKDAHGKHTSSQTKACGKLDTFVLPHQANLAVSGQKWRLKLPLINAIQHLTRLRTLVVDNLNAPLLMAHTVAHKPYLESLCISTDHRSTLHRDYSTDVTAMRMLGSLLSPVHEPLLNMKELHLTLNGTDHVLSIICLSEGTLEKLTVIVPDRSKQSACRRQSNWILDLARILSRLSNLVRLHTLKICLHEAIYENSWEVGEMIGAFRQNLHLALALRNLELHMNLESPLIAPDIIYALPSSLERIYLSDTFFSGCRTALIQLNELVANQARITCFDLKDDRHHQLIGEDLTRNDRFEFSRSALCFIGYEYSTNWEPGARREQEEQENNLLRLNGALLDRKRNKHLICLKGSRIPPFHNKVKASREEFDAAVTAAMAAKLDAPMFDEIPEQHVFATEHKYFGNEETAEEVFHWEQVARVEDLPPFTYPTFEDVSDDFNHANHWISE</sequence>
<reference evidence="1 2" key="1">
    <citation type="submission" date="2023-08" db="EMBL/GenBank/DDBJ databases">
        <title>Black Yeasts Isolated from many extreme environments.</title>
        <authorList>
            <person name="Coleine C."/>
            <person name="Stajich J.E."/>
            <person name="Selbmann L."/>
        </authorList>
    </citation>
    <scope>NUCLEOTIDE SEQUENCE [LARGE SCALE GENOMIC DNA]</scope>
    <source>
        <strain evidence="1 2">CCFEE 5792</strain>
    </source>
</reference>
<dbReference type="Proteomes" id="UP001358417">
    <property type="component" value="Unassembled WGS sequence"/>
</dbReference>
<dbReference type="AlphaFoldDB" id="A0AAV9NNU6"/>